<proteinExistence type="predicted"/>
<accession>A0ABN9WP94</accession>
<evidence type="ECO:0000313" key="1">
    <source>
        <dbReference type="EMBL" id="CAK0888484.1"/>
    </source>
</evidence>
<protein>
    <submittedName>
        <fullName evidence="1">Uncharacterized protein</fullName>
    </submittedName>
</protein>
<name>A0ABN9WP94_9DINO</name>
<comment type="caution">
    <text evidence="1">The sequence shown here is derived from an EMBL/GenBank/DDBJ whole genome shotgun (WGS) entry which is preliminary data.</text>
</comment>
<gene>
    <name evidence="1" type="ORF">PCOR1329_LOCUS69266</name>
</gene>
<sequence length="1425" mass="159031">MAHESEPAPDAGHVALLPASGGQVLVHKLTGEFVHLERLPQPWKLHEDDSGSCFVQSGETTAWVANKLRFPLHRGSADGEYDVDVGIGSEIKLVPLTQWLKGKNGDRDITINSPPHGDVKIHLYVTQPPRRGAAAWWDVECLYEQLRLRGKKAAGRWTVAGWQKWDEFLREKCALPGHLENKAPQGQRHRAAFLGMHILEDHRCADFRMASTHGLIALLARWSFGSQNFGGLSEGNRVSARGLLEALVSMSSLGDFTMFLADIRLGDEGWPAGSNGTTIEYSAARGLKLRPLTGKRNPLCRALTRLMPPSSLDEEGHARVLNLLEALVKTSLVDDTLTMIFQQLVWWVGKAADVAAVAQANGDDVVHASINSRTGNKMLTKYFISIQESFHRPTFLHVALDQGTVGKKPTVCGAIVLPTNVGALFPPKVVPSFVSDLAVATAWSSQAEQAAAGKQWVDNARQFLRKRALDDEGAFKGPPKKQRKKSAVWVACVDQILQSCCAVGLDHFRVPSTDWLTRDPWTWPYLGMCPDQGPDGVCGGYYMRYGENMNCEMFYDISHGVWRDQESALKEVELQAWTHLAVIMLNLLHSPWGSEARYCAISESSKEYAAHATCQCPLFRRYRDDLVADLDMSEELASKDLKEHEEFKLITKKIQEQPGYHNKGDNTKICRFANVTDVLADYDNRWTWATVRLLHYSLSEGFIDNVDWAALFKVSPSGGGTDGSEGGKLGVAKSNELVKKYRAALKSNVKLALAMKLNPTTRATGRILFTLVGPIRKWYGQQNKEMRSAPAMLKFMKAEVGDQKMREPLIQTVRLFEDSDVLDKIGLQTQFGEHHECFDEHHPWIADQDYLADLAVRYSLGLVAARFKRMEYLTHGWTGRQAEFLSTDPAVREKAEKDFFEEHAAYADAEKQTSGFWKKIVKRSQWKLVPTQQLLQMLTKNGGKSSPEMRKHIEQRLSGAGQSLISENCFGKCRRMENPAGNIQQQPTESFFANLINESVVGHLYNYHEPPWRDRVAPIGAEAILPKSLFKCALKDSPAWVGRITTKPDWFSTTATYSNVVFSDSFLVQVAKKSKAWGKVASGCFLAQLAGGRRLALRAVGSDQWYLSLGHQHGVVVVAWPCIAAFNGTVLASLKIDLEKAPCFLAVYDEKWMATTVKWCSPASAVAMKRATPEAMTERPVISAQVVTKPRKLMEEAAHNAFWDIRGPGLKLIMKHFGLEAGSDQSDLDRLLALLRKFLPKLTDEKLLEILGARLKTSSHLEDMLMLEETSDLLSKQDQEDFDKKVDTMTFQKKVVDEFLTDYTKLRAKMKHVKVEHKGVDGNLVKGRFPTGPVSQPDAQRLLPSPVRVYEDTANGRWQVYWPGLGSRSRSWQLHGHEDGLRQLLQWAWSEALSRAAQTTKDCPVKDLFKNVAAEGSAAAGSSSG</sequence>
<dbReference type="EMBL" id="CAUYUJ010019082">
    <property type="protein sequence ID" value="CAK0888484.1"/>
    <property type="molecule type" value="Genomic_DNA"/>
</dbReference>
<evidence type="ECO:0000313" key="2">
    <source>
        <dbReference type="Proteomes" id="UP001189429"/>
    </source>
</evidence>
<keyword evidence="2" id="KW-1185">Reference proteome</keyword>
<dbReference type="Proteomes" id="UP001189429">
    <property type="component" value="Unassembled WGS sequence"/>
</dbReference>
<reference evidence="1" key="1">
    <citation type="submission" date="2023-10" db="EMBL/GenBank/DDBJ databases">
        <authorList>
            <person name="Chen Y."/>
            <person name="Shah S."/>
            <person name="Dougan E. K."/>
            <person name="Thang M."/>
            <person name="Chan C."/>
        </authorList>
    </citation>
    <scope>NUCLEOTIDE SEQUENCE [LARGE SCALE GENOMIC DNA]</scope>
</reference>
<organism evidence="1 2">
    <name type="scientific">Prorocentrum cordatum</name>
    <dbReference type="NCBI Taxonomy" id="2364126"/>
    <lineage>
        <taxon>Eukaryota</taxon>
        <taxon>Sar</taxon>
        <taxon>Alveolata</taxon>
        <taxon>Dinophyceae</taxon>
        <taxon>Prorocentrales</taxon>
        <taxon>Prorocentraceae</taxon>
        <taxon>Prorocentrum</taxon>
    </lineage>
</organism>